<sequence length="134" mass="15636">MKKNYIISIFIPVISIILLWAMYVAGYKNGQSFQYTVWLSSSGYNAYHEAEKFMESEFLNNQTIKECYFLKKIEDNQNSMKECKSHTGCMKYIERSIGTDQYDRIYHKLVSMKTNNSNCVNSTFSNKTINSAIK</sequence>
<keyword evidence="1" id="KW-0472">Membrane</keyword>
<accession>A0A645B766</accession>
<protein>
    <submittedName>
        <fullName evidence="2">Uncharacterized protein</fullName>
    </submittedName>
</protein>
<evidence type="ECO:0000256" key="1">
    <source>
        <dbReference type="SAM" id="Phobius"/>
    </source>
</evidence>
<dbReference type="EMBL" id="VSSQ01018269">
    <property type="protein sequence ID" value="MPM61309.1"/>
    <property type="molecule type" value="Genomic_DNA"/>
</dbReference>
<organism evidence="2">
    <name type="scientific">bioreactor metagenome</name>
    <dbReference type="NCBI Taxonomy" id="1076179"/>
    <lineage>
        <taxon>unclassified sequences</taxon>
        <taxon>metagenomes</taxon>
        <taxon>ecological metagenomes</taxon>
    </lineage>
</organism>
<evidence type="ECO:0000313" key="2">
    <source>
        <dbReference type="EMBL" id="MPM61309.1"/>
    </source>
</evidence>
<comment type="caution">
    <text evidence="2">The sequence shown here is derived from an EMBL/GenBank/DDBJ whole genome shotgun (WGS) entry which is preliminary data.</text>
</comment>
<keyword evidence="1" id="KW-0812">Transmembrane</keyword>
<gene>
    <name evidence="2" type="ORF">SDC9_108167</name>
</gene>
<reference evidence="2" key="1">
    <citation type="submission" date="2019-08" db="EMBL/GenBank/DDBJ databases">
        <authorList>
            <person name="Kucharzyk K."/>
            <person name="Murdoch R.W."/>
            <person name="Higgins S."/>
            <person name="Loffler F."/>
        </authorList>
    </citation>
    <scope>NUCLEOTIDE SEQUENCE</scope>
</reference>
<dbReference type="AlphaFoldDB" id="A0A645B766"/>
<proteinExistence type="predicted"/>
<keyword evidence="1" id="KW-1133">Transmembrane helix</keyword>
<feature type="transmembrane region" description="Helical" evidence="1">
    <location>
        <begin position="6"/>
        <end position="25"/>
    </location>
</feature>
<name>A0A645B766_9ZZZZ</name>